<proteinExistence type="predicted"/>
<feature type="region of interest" description="Disordered" evidence="1">
    <location>
        <begin position="54"/>
        <end position="99"/>
    </location>
</feature>
<feature type="compositionally biased region" description="Polar residues" evidence="1">
    <location>
        <begin position="57"/>
        <end position="71"/>
    </location>
</feature>
<evidence type="ECO:0000313" key="3">
    <source>
        <dbReference type="Proteomes" id="UP000838756"/>
    </source>
</evidence>
<keyword evidence="3" id="KW-1185">Reference proteome</keyword>
<reference evidence="2" key="1">
    <citation type="submission" date="2022-03" db="EMBL/GenBank/DDBJ databases">
        <authorList>
            <person name="Lindestad O."/>
        </authorList>
    </citation>
    <scope>NUCLEOTIDE SEQUENCE</scope>
</reference>
<dbReference type="EMBL" id="CAKXAJ010025624">
    <property type="protein sequence ID" value="CAH2242108.1"/>
    <property type="molecule type" value="Genomic_DNA"/>
</dbReference>
<comment type="caution">
    <text evidence="2">The sequence shown here is derived from an EMBL/GenBank/DDBJ whole genome shotgun (WGS) entry which is preliminary data.</text>
</comment>
<organism evidence="2 3">
    <name type="scientific">Pararge aegeria aegeria</name>
    <dbReference type="NCBI Taxonomy" id="348720"/>
    <lineage>
        <taxon>Eukaryota</taxon>
        <taxon>Metazoa</taxon>
        <taxon>Ecdysozoa</taxon>
        <taxon>Arthropoda</taxon>
        <taxon>Hexapoda</taxon>
        <taxon>Insecta</taxon>
        <taxon>Pterygota</taxon>
        <taxon>Neoptera</taxon>
        <taxon>Endopterygota</taxon>
        <taxon>Lepidoptera</taxon>
        <taxon>Glossata</taxon>
        <taxon>Ditrysia</taxon>
        <taxon>Papilionoidea</taxon>
        <taxon>Nymphalidae</taxon>
        <taxon>Satyrinae</taxon>
        <taxon>Satyrini</taxon>
        <taxon>Parargina</taxon>
        <taxon>Pararge</taxon>
    </lineage>
</organism>
<name>A0A8S4RUE2_9NEOP</name>
<evidence type="ECO:0000313" key="2">
    <source>
        <dbReference type="EMBL" id="CAH2242108.1"/>
    </source>
</evidence>
<dbReference type="AlphaFoldDB" id="A0A8S4RUE2"/>
<dbReference type="Proteomes" id="UP000838756">
    <property type="component" value="Unassembled WGS sequence"/>
</dbReference>
<accession>A0A8S4RUE2</accession>
<sequence length="99" mass="11304">MAPQKSCIALAKCSQKLTIFTTSKDECSGLHSPAPDVEPRRRRPKHVLYDHDDQITTDDVSQQHTNTQPTQRLHRRRRGPRFLTSAGHGYLPRSRGRSD</sequence>
<gene>
    <name evidence="2" type="primary">jg2147</name>
    <name evidence="2" type="ORF">PAEG_LOCUS18465</name>
</gene>
<protein>
    <submittedName>
        <fullName evidence="2">Jg2147 protein</fullName>
    </submittedName>
</protein>
<evidence type="ECO:0000256" key="1">
    <source>
        <dbReference type="SAM" id="MobiDB-lite"/>
    </source>
</evidence>